<evidence type="ECO:0000256" key="3">
    <source>
        <dbReference type="ARBA" id="ARBA00023052"/>
    </source>
</evidence>
<dbReference type="Proteomes" id="UP000587760">
    <property type="component" value="Unassembled WGS sequence"/>
</dbReference>
<organism evidence="5 6">
    <name type="scientific">Spirochaeta isovalerica</name>
    <dbReference type="NCBI Taxonomy" id="150"/>
    <lineage>
        <taxon>Bacteria</taxon>
        <taxon>Pseudomonadati</taxon>
        <taxon>Spirochaetota</taxon>
        <taxon>Spirochaetia</taxon>
        <taxon>Spirochaetales</taxon>
        <taxon>Spirochaetaceae</taxon>
        <taxon>Spirochaeta</taxon>
    </lineage>
</organism>
<comment type="cofactor">
    <cofactor evidence="1">
        <name>thiamine diphosphate</name>
        <dbReference type="ChEBI" id="CHEBI:58937"/>
    </cofactor>
</comment>
<evidence type="ECO:0000313" key="5">
    <source>
        <dbReference type="EMBL" id="MBB6482513.1"/>
    </source>
</evidence>
<dbReference type="FunFam" id="3.40.50.970:FF:000129">
    <property type="entry name" value="Transketolase"/>
    <property type="match status" value="1"/>
</dbReference>
<dbReference type="InterPro" id="IPR029061">
    <property type="entry name" value="THDP-binding"/>
</dbReference>
<evidence type="ECO:0000313" key="6">
    <source>
        <dbReference type="Proteomes" id="UP000587760"/>
    </source>
</evidence>
<dbReference type="Pfam" id="PF02780">
    <property type="entry name" value="Transketolase_C"/>
    <property type="match status" value="1"/>
</dbReference>
<protein>
    <submittedName>
        <fullName evidence="5">Transketolase</fullName>
        <ecNumber evidence="5">2.2.1.1</ecNumber>
    </submittedName>
</protein>
<dbReference type="InterPro" id="IPR033248">
    <property type="entry name" value="Transketolase_C"/>
</dbReference>
<feature type="domain" description="Transketolase-like pyrimidine-binding" evidence="4">
    <location>
        <begin position="4"/>
        <end position="170"/>
    </location>
</feature>
<keyword evidence="3" id="KW-0786">Thiamine pyrophosphate</keyword>
<dbReference type="PANTHER" id="PTHR43825:SF1">
    <property type="entry name" value="TRANSKETOLASE-LIKE PYRIMIDINE-BINDING DOMAIN-CONTAINING PROTEIN"/>
    <property type="match status" value="1"/>
</dbReference>
<dbReference type="PANTHER" id="PTHR43825">
    <property type="entry name" value="PYRUVATE DEHYDROGENASE E1 COMPONENT"/>
    <property type="match status" value="1"/>
</dbReference>
<dbReference type="Pfam" id="PF02779">
    <property type="entry name" value="Transket_pyr"/>
    <property type="match status" value="1"/>
</dbReference>
<accession>A0A841REU7</accession>
<dbReference type="SUPFAM" id="SSF52922">
    <property type="entry name" value="TK C-terminal domain-like"/>
    <property type="match status" value="1"/>
</dbReference>
<dbReference type="EMBL" id="JACHGJ010000013">
    <property type="protein sequence ID" value="MBB6482513.1"/>
    <property type="molecule type" value="Genomic_DNA"/>
</dbReference>
<gene>
    <name evidence="5" type="ORF">HNR50_004213</name>
</gene>
<keyword evidence="5" id="KW-0808">Transferase</keyword>
<dbReference type="InterPro" id="IPR051157">
    <property type="entry name" value="PDH/Transketolase"/>
</dbReference>
<comment type="caution">
    <text evidence="5">The sequence shown here is derived from an EMBL/GenBank/DDBJ whole genome shotgun (WGS) entry which is preliminary data.</text>
</comment>
<dbReference type="InterPro" id="IPR009014">
    <property type="entry name" value="Transketo_C/PFOR_II"/>
</dbReference>
<evidence type="ECO:0000256" key="2">
    <source>
        <dbReference type="ARBA" id="ARBA00007131"/>
    </source>
</evidence>
<evidence type="ECO:0000259" key="4">
    <source>
        <dbReference type="SMART" id="SM00861"/>
    </source>
</evidence>
<dbReference type="SMART" id="SM00861">
    <property type="entry name" value="Transket_pyr"/>
    <property type="match status" value="1"/>
</dbReference>
<comment type="similarity">
    <text evidence="2">Belongs to the transketolase family.</text>
</comment>
<dbReference type="InterPro" id="IPR005475">
    <property type="entry name" value="Transketolase-like_Pyr-bd"/>
</dbReference>
<dbReference type="EC" id="2.2.1.1" evidence="5"/>
<dbReference type="Gene3D" id="3.40.50.970">
    <property type="match status" value="1"/>
</dbReference>
<dbReference type="CDD" id="cd07033">
    <property type="entry name" value="TPP_PYR_DXS_TK_like"/>
    <property type="match status" value="1"/>
</dbReference>
<proteinExistence type="inferred from homology"/>
<dbReference type="RefSeq" id="WP_184748752.1">
    <property type="nucleotide sequence ID" value="NZ_JACHGJ010000013.1"/>
</dbReference>
<dbReference type="SUPFAM" id="SSF52518">
    <property type="entry name" value="Thiamin diphosphate-binding fold (THDP-binding)"/>
    <property type="match status" value="1"/>
</dbReference>
<dbReference type="AlphaFoldDB" id="A0A841REU7"/>
<dbReference type="Gene3D" id="3.40.50.920">
    <property type="match status" value="1"/>
</dbReference>
<name>A0A841REU7_9SPIO</name>
<keyword evidence="6" id="KW-1185">Reference proteome</keyword>
<evidence type="ECO:0000256" key="1">
    <source>
        <dbReference type="ARBA" id="ARBA00001964"/>
    </source>
</evidence>
<sequence>MSDKDMREVYTETLIEMAGTDERICVLEADLMRATGTGSFKDKFPERAFNVGVAEANMVGVASGLSAGGKIPWAATFGCFAARRTYDQFFISANYAQQNVKLVGTDPGVTAAFNGGTHMPFEDTGLMRCIPGLVIFEPCDSVSLKSLIKQATEHKGSTYMRLQRKGKYTLYSDTDEVILGKGNVLKEGDDLTIIASGYVMVPETLAAADLLIEEGIKARVIDMHTVKPLDRKLVVESAEKTGAILVCENHQKAGGLFSAVSECLGEEFPVPVAAVAVEDQFGQVGTLEYLKEAYGFTKENIVKKAKELMGRK</sequence>
<reference evidence="5 6" key="1">
    <citation type="submission" date="2020-08" db="EMBL/GenBank/DDBJ databases">
        <title>Genomic Encyclopedia of Type Strains, Phase IV (KMG-IV): sequencing the most valuable type-strain genomes for metagenomic binning, comparative biology and taxonomic classification.</title>
        <authorList>
            <person name="Goeker M."/>
        </authorList>
    </citation>
    <scope>NUCLEOTIDE SEQUENCE [LARGE SCALE GENOMIC DNA]</scope>
    <source>
        <strain evidence="5 6">DSM 2461</strain>
    </source>
</reference>
<dbReference type="GO" id="GO:0004802">
    <property type="term" value="F:transketolase activity"/>
    <property type="evidence" value="ECO:0007669"/>
    <property type="project" value="UniProtKB-EC"/>
</dbReference>